<protein>
    <submittedName>
        <fullName evidence="2">Glycosyltransferase family 4 protein</fullName>
        <ecNumber evidence="2">2.4.-.-</ecNumber>
    </submittedName>
</protein>
<organism evidence="2 3">
    <name type="scientific">Sphingomonas immobilis</name>
    <dbReference type="NCBI Taxonomy" id="3063997"/>
    <lineage>
        <taxon>Bacteria</taxon>
        <taxon>Pseudomonadati</taxon>
        <taxon>Pseudomonadota</taxon>
        <taxon>Alphaproteobacteria</taxon>
        <taxon>Sphingomonadales</taxon>
        <taxon>Sphingomonadaceae</taxon>
        <taxon>Sphingomonas</taxon>
    </lineage>
</organism>
<dbReference type="GO" id="GO:0016757">
    <property type="term" value="F:glycosyltransferase activity"/>
    <property type="evidence" value="ECO:0007669"/>
    <property type="project" value="UniProtKB-KW"/>
</dbReference>
<dbReference type="CDD" id="cd03801">
    <property type="entry name" value="GT4_PimA-like"/>
    <property type="match status" value="1"/>
</dbReference>
<accession>A0ABT8ZVF7</accession>
<dbReference type="EC" id="2.4.-.-" evidence="2"/>
<reference evidence="2" key="1">
    <citation type="submission" date="2023-07" db="EMBL/GenBank/DDBJ databases">
        <authorList>
            <person name="Kim M.K."/>
        </authorList>
    </citation>
    <scope>NUCLEOTIDE SEQUENCE</scope>
    <source>
        <strain evidence="2">CA1-15</strain>
    </source>
</reference>
<keyword evidence="3" id="KW-1185">Reference proteome</keyword>
<proteinExistence type="predicted"/>
<dbReference type="RefSeq" id="WP_304560004.1">
    <property type="nucleotide sequence ID" value="NZ_JAUQSZ010000002.1"/>
</dbReference>
<evidence type="ECO:0000313" key="3">
    <source>
        <dbReference type="Proteomes" id="UP001176468"/>
    </source>
</evidence>
<dbReference type="PANTHER" id="PTHR46401:SF2">
    <property type="entry name" value="GLYCOSYLTRANSFERASE WBBK-RELATED"/>
    <property type="match status" value="1"/>
</dbReference>
<evidence type="ECO:0000256" key="1">
    <source>
        <dbReference type="ARBA" id="ARBA00022679"/>
    </source>
</evidence>
<dbReference type="PANTHER" id="PTHR46401">
    <property type="entry name" value="GLYCOSYLTRANSFERASE WBBK-RELATED"/>
    <property type="match status" value="1"/>
</dbReference>
<sequence length="319" mass="35083">MLALEARMRIGRWDGRRRIVARDALFQQSCVARLKRVPGDQPRVLAAYSYAAEGLLAYARTRGWRTVLCQIDPGPGEERLVAGFDPAAPLRSPETWERWRRECALADRIVVNSEWSRTLLLEEGIPAEKLRVVPLVYEKPAEAVSRRYPQHFDATRPLRALFLGQLISRKGLMPLFDAIRALEGLPVTFDIVGHPAIPIPADIAANPAVRLPGGVPHSATPALYRDADVFLFPTFSDGFGLTQLEAQAWRLPIIASAHCGDVVRDGIDGIVLPDVTGDAIAAAIRRCLDDPALLQGFADATPPGHSVDWLAQRWIEAAA</sequence>
<dbReference type="Proteomes" id="UP001176468">
    <property type="component" value="Unassembled WGS sequence"/>
</dbReference>
<dbReference type="SUPFAM" id="SSF53756">
    <property type="entry name" value="UDP-Glycosyltransferase/glycogen phosphorylase"/>
    <property type="match status" value="1"/>
</dbReference>
<name>A0ABT8ZVF7_9SPHN</name>
<dbReference type="Pfam" id="PF13692">
    <property type="entry name" value="Glyco_trans_1_4"/>
    <property type="match status" value="1"/>
</dbReference>
<gene>
    <name evidence="2" type="ORF">Q5H94_04430</name>
</gene>
<evidence type="ECO:0000313" key="2">
    <source>
        <dbReference type="EMBL" id="MDO7841560.1"/>
    </source>
</evidence>
<dbReference type="Gene3D" id="3.40.50.2000">
    <property type="entry name" value="Glycogen Phosphorylase B"/>
    <property type="match status" value="2"/>
</dbReference>
<keyword evidence="2" id="KW-0328">Glycosyltransferase</keyword>
<keyword evidence="1 2" id="KW-0808">Transferase</keyword>
<comment type="caution">
    <text evidence="2">The sequence shown here is derived from an EMBL/GenBank/DDBJ whole genome shotgun (WGS) entry which is preliminary data.</text>
</comment>
<dbReference type="EMBL" id="JAUQSZ010000002">
    <property type="protein sequence ID" value="MDO7841560.1"/>
    <property type="molecule type" value="Genomic_DNA"/>
</dbReference>